<feature type="compositionally biased region" description="Basic and acidic residues" evidence="1">
    <location>
        <begin position="1"/>
        <end position="13"/>
    </location>
</feature>
<dbReference type="SUPFAM" id="SSF69118">
    <property type="entry name" value="AhpD-like"/>
    <property type="match status" value="2"/>
</dbReference>
<accession>A0A0B1R2T7</accession>
<evidence type="ECO:0000313" key="2">
    <source>
        <dbReference type="EMBL" id="KHJ65405.1"/>
    </source>
</evidence>
<evidence type="ECO:0000313" key="3">
    <source>
        <dbReference type="Proteomes" id="UP000030853"/>
    </source>
</evidence>
<evidence type="ECO:0000256" key="1">
    <source>
        <dbReference type="SAM" id="MobiDB-lite"/>
    </source>
</evidence>
<dbReference type="InterPro" id="IPR029032">
    <property type="entry name" value="AhpD-like"/>
</dbReference>
<protein>
    <submittedName>
        <fullName evidence="2">Oxidoreductase</fullName>
    </submittedName>
</protein>
<sequence length="373" mass="41197">MEQRRSPGHDHWFYESQTRPPSHATAPLVPEAAYIEDRFLLGLQQEASALQPLLSRFQPALLAARDLSQILFPDTLNTSLTHTLTLYDRLSTALTVAQVAGVQRLCNHYSARLNPLPGPDSSRESNNRLTQITQYARQLAMQPALINANSISALDAVGLTEPDIVTLNQLVGFVSYQARVVAALQAMMGLPVRWIPGVSPPPDADPVLFSSSSTWQHALKPVELRYASAEQLAAVTFCQGIADLEDAVWLLVQDAQVLYGWATLQQRLGDHFGEEASLAQAVSARVLGCRRLFAQRVHHHRDLLLQDVDKAGETTPLIHVSAQLVRLPERFSAAHLQPLLNAGWGSERIFTLLLAVAFASWQDRVFMALGEVR</sequence>
<dbReference type="EMBL" id="JTJJ01000132">
    <property type="protein sequence ID" value="KHJ65405.1"/>
    <property type="molecule type" value="Genomic_DNA"/>
</dbReference>
<proteinExistence type="predicted"/>
<dbReference type="AlphaFoldDB" id="A0A0B1R2T7"/>
<dbReference type="RefSeq" id="WP_039336690.1">
    <property type="nucleotide sequence ID" value="NZ_JTJJ01000132.1"/>
</dbReference>
<feature type="region of interest" description="Disordered" evidence="1">
    <location>
        <begin position="1"/>
        <end position="24"/>
    </location>
</feature>
<organism evidence="2 3">
    <name type="scientific">Pantoea rodasii</name>
    <dbReference type="NCBI Taxonomy" id="1076549"/>
    <lineage>
        <taxon>Bacteria</taxon>
        <taxon>Pseudomonadati</taxon>
        <taxon>Pseudomonadota</taxon>
        <taxon>Gammaproteobacteria</taxon>
        <taxon>Enterobacterales</taxon>
        <taxon>Erwiniaceae</taxon>
        <taxon>Pantoea</taxon>
    </lineage>
</organism>
<comment type="caution">
    <text evidence="2">The sequence shown here is derived from an EMBL/GenBank/DDBJ whole genome shotgun (WGS) entry which is preliminary data.</text>
</comment>
<dbReference type="Gene3D" id="1.20.1290.10">
    <property type="entry name" value="AhpD-like"/>
    <property type="match status" value="2"/>
</dbReference>
<name>A0A0B1R2T7_9GAMM</name>
<gene>
    <name evidence="2" type="ORF">QU24_24755</name>
</gene>
<reference evidence="2 3" key="1">
    <citation type="submission" date="2014-11" db="EMBL/GenBank/DDBJ databases">
        <title>Genome sequencing of Pantoea rodasii ND03.</title>
        <authorList>
            <person name="Muhamad Yunos N.Y."/>
            <person name="Chan K.-G."/>
        </authorList>
    </citation>
    <scope>NUCLEOTIDE SEQUENCE [LARGE SCALE GENOMIC DNA]</scope>
    <source>
        <strain evidence="2 3">ND03</strain>
    </source>
</reference>
<dbReference type="Proteomes" id="UP000030853">
    <property type="component" value="Unassembled WGS sequence"/>
</dbReference>